<name>L8Y092_TUPCH</name>
<organism evidence="14 15">
    <name type="scientific">Tupaia chinensis</name>
    <name type="common">Chinese tree shrew</name>
    <name type="synonym">Tupaia belangeri chinensis</name>
    <dbReference type="NCBI Taxonomy" id="246437"/>
    <lineage>
        <taxon>Eukaryota</taxon>
        <taxon>Metazoa</taxon>
        <taxon>Chordata</taxon>
        <taxon>Craniata</taxon>
        <taxon>Vertebrata</taxon>
        <taxon>Euteleostomi</taxon>
        <taxon>Mammalia</taxon>
        <taxon>Eutheria</taxon>
        <taxon>Euarchontoglires</taxon>
        <taxon>Scandentia</taxon>
        <taxon>Tupaiidae</taxon>
        <taxon>Tupaia</taxon>
    </lineage>
</organism>
<dbReference type="EMBL" id="KB369804">
    <property type="protein sequence ID" value="ELV09743.1"/>
    <property type="molecule type" value="Genomic_DNA"/>
</dbReference>
<comment type="similarity">
    <text evidence="2 11">Belongs to the prohibitin family.</text>
</comment>
<evidence type="ECO:0000313" key="15">
    <source>
        <dbReference type="Proteomes" id="UP000011518"/>
    </source>
</evidence>
<evidence type="ECO:0000256" key="3">
    <source>
        <dbReference type="ARBA" id="ARBA00022792"/>
    </source>
</evidence>
<dbReference type="GO" id="GO:0007005">
    <property type="term" value="P:mitochondrion organization"/>
    <property type="evidence" value="ECO:0007669"/>
    <property type="project" value="TreeGrafter"/>
</dbReference>
<evidence type="ECO:0000256" key="10">
    <source>
        <dbReference type="ARBA" id="ARBA00057420"/>
    </source>
</evidence>
<evidence type="ECO:0000256" key="11">
    <source>
        <dbReference type="RuleBase" id="RU366048"/>
    </source>
</evidence>
<keyword evidence="3 11" id="KW-0999">Mitochondrion inner membrane</keyword>
<dbReference type="Proteomes" id="UP000011518">
    <property type="component" value="Unassembled WGS sequence"/>
</dbReference>
<comment type="function">
    <text evidence="8">In the plasma membrane, is involved in IGFBP6-induced cell migration. Cooperates with CD86 to mediate CD86-signaling in B lymphocytes that regulates the level of IgG1 produced through the activation of distal signaling intermediates. Upon CD40 engagement, required to activate NF-kappa-B signaling pathway via phospholipase C and protein kinase C activation.</text>
</comment>
<accession>L8Y092</accession>
<evidence type="ECO:0000259" key="13">
    <source>
        <dbReference type="Pfam" id="PF01145"/>
    </source>
</evidence>
<feature type="domain" description="Band 7" evidence="13">
    <location>
        <begin position="3"/>
        <end position="57"/>
    </location>
</feature>
<comment type="subcellular location">
    <subcellularLocation>
        <location evidence="1 11">Mitochondrion inner membrane</location>
    </subcellularLocation>
</comment>
<keyword evidence="4" id="KW-0496">Mitochondrion</keyword>
<comment type="subunit">
    <text evidence="9">The mitochondrial prohibitin complex consists of two subunits (PHB1 and PHB2), assembled into a membrane-associated ring-shaped supercomplex of approximately 1 mDa. Interacts with ESR1, HDAC1 and HDAC5. Interacts with ZNF703. Interacts with STOML2. Interacts with ARFGEF3. Interacts with SPHK2. Interacts with COX4I1; the interaction associates PHB2 with COX. Interacts with MAP1LC3B (membrane-bound form LC3-II); the interaction is direct and upon mitochondrial depolarization and proteasome-dependent outer membrane rupture. Interacts with IGFBP6 (via C-terminal domain). Interacts with CLPB. Interacts with CD86 (via cytoplasmic domain); the interactions increases after priming with CD40. Interacts with AFG3L2. Interacts with DNAJC19. Interacts with AKT2; this interaction may be important for myogenic differentiation.</text>
</comment>
<feature type="region of interest" description="Disordered" evidence="12">
    <location>
        <begin position="51"/>
        <end position="89"/>
    </location>
</feature>
<evidence type="ECO:0000256" key="1">
    <source>
        <dbReference type="ARBA" id="ARBA00004273"/>
    </source>
</evidence>
<evidence type="ECO:0000256" key="6">
    <source>
        <dbReference type="ARBA" id="ARBA00037479"/>
    </source>
</evidence>
<reference evidence="15" key="2">
    <citation type="journal article" date="2013" name="Nat. Commun.">
        <title>Genome of the Chinese tree shrew.</title>
        <authorList>
            <person name="Fan Y."/>
            <person name="Huang Z.Y."/>
            <person name="Cao C.C."/>
            <person name="Chen C.S."/>
            <person name="Chen Y.X."/>
            <person name="Fan D.D."/>
            <person name="He J."/>
            <person name="Hou H.L."/>
            <person name="Hu L."/>
            <person name="Hu X.T."/>
            <person name="Jiang X.T."/>
            <person name="Lai R."/>
            <person name="Lang Y.S."/>
            <person name="Liang B."/>
            <person name="Liao S.G."/>
            <person name="Mu D."/>
            <person name="Ma Y.Y."/>
            <person name="Niu Y.Y."/>
            <person name="Sun X.Q."/>
            <person name="Xia J.Q."/>
            <person name="Xiao J."/>
            <person name="Xiong Z.Q."/>
            <person name="Xu L."/>
            <person name="Yang L."/>
            <person name="Zhang Y."/>
            <person name="Zhao W."/>
            <person name="Zhao X.D."/>
            <person name="Zheng Y.T."/>
            <person name="Zhou J.M."/>
            <person name="Zhu Y.B."/>
            <person name="Zhang G.J."/>
            <person name="Wang J."/>
            <person name="Yao Y.G."/>
        </authorList>
    </citation>
    <scope>NUCLEOTIDE SEQUENCE [LARGE SCALE GENOMIC DNA]</scope>
</reference>
<sequence>MGKVEGGHRAIFFNLIGGVQQDTILAEGLHFRIPWFQYPIIYDIRARPRKISSPTGSKAGSGSTGSSPGPAPPLRTGVSSCYRLPPLPP</sequence>
<protein>
    <recommendedName>
        <fullName evidence="11">Prohibitin</fullName>
    </recommendedName>
</protein>
<evidence type="ECO:0000256" key="5">
    <source>
        <dbReference type="ARBA" id="ARBA00023136"/>
    </source>
</evidence>
<dbReference type="AlphaFoldDB" id="L8Y092"/>
<dbReference type="InParanoid" id="L8Y092"/>
<dbReference type="InterPro" id="IPR000163">
    <property type="entry name" value="Prohibitin"/>
</dbReference>
<dbReference type="InterPro" id="IPR001107">
    <property type="entry name" value="Band_7"/>
</dbReference>
<evidence type="ECO:0000256" key="7">
    <source>
        <dbReference type="ARBA" id="ARBA00045769"/>
    </source>
</evidence>
<evidence type="ECO:0000256" key="8">
    <source>
        <dbReference type="ARBA" id="ARBA00046073"/>
    </source>
</evidence>
<dbReference type="STRING" id="246437.L8Y092"/>
<gene>
    <name evidence="14" type="ORF">TREES_T100008278</name>
</gene>
<evidence type="ECO:0000313" key="14">
    <source>
        <dbReference type="EMBL" id="ELV09743.1"/>
    </source>
</evidence>
<dbReference type="Pfam" id="PF01145">
    <property type="entry name" value="Band_7"/>
    <property type="match status" value="1"/>
</dbReference>
<dbReference type="eggNOG" id="KOG3090">
    <property type="taxonomic scope" value="Eukaryota"/>
</dbReference>
<feature type="compositionally biased region" description="Low complexity" evidence="12">
    <location>
        <begin position="52"/>
        <end position="68"/>
    </location>
</feature>
<reference evidence="15" key="1">
    <citation type="submission" date="2012-07" db="EMBL/GenBank/DDBJ databases">
        <title>Genome of the Chinese tree shrew, a rising model animal genetically related to primates.</title>
        <authorList>
            <person name="Zhang G."/>
            <person name="Fan Y."/>
            <person name="Yao Y."/>
            <person name="Huang Z."/>
        </authorList>
    </citation>
    <scope>NUCLEOTIDE SEQUENCE [LARGE SCALE GENOMIC DNA]</scope>
</reference>
<comment type="function">
    <text evidence="6">Protein with pleiotropic attributes mediated in a cell-compartment- and tissue-specific manner, which include the plasma membrane-associated cell signaling functions, mitochondrial chaperone, and transcriptional co-regulator of transcription factors and sex steroid hormones in the nucleus.</text>
</comment>
<evidence type="ECO:0000256" key="4">
    <source>
        <dbReference type="ARBA" id="ARBA00023128"/>
    </source>
</evidence>
<keyword evidence="5" id="KW-0472">Membrane</keyword>
<proteinExistence type="inferred from homology"/>
<comment type="function">
    <text evidence="7">In the nucleus, serves as transcriptional co-regulator. Acts as a mediator of transcriptional repression by nuclear hormone receptors via recruitment of histone deacetylases. Functions as an estrogen receptor (ER)-selective coregulator that potentiates the inhibitory activities of antiestrogens and represses the activity of estrogens. Competes with NCOA1 for modulation of ER transcriptional activity.</text>
</comment>
<dbReference type="PANTHER" id="PTHR23222:SF1">
    <property type="entry name" value="PROHIBITIN-2"/>
    <property type="match status" value="1"/>
</dbReference>
<evidence type="ECO:0000256" key="2">
    <source>
        <dbReference type="ARBA" id="ARBA00009658"/>
    </source>
</evidence>
<dbReference type="GO" id="GO:0005743">
    <property type="term" value="C:mitochondrial inner membrane"/>
    <property type="evidence" value="ECO:0007669"/>
    <property type="project" value="UniProtKB-SubCell"/>
</dbReference>
<keyword evidence="15" id="KW-1185">Reference proteome</keyword>
<evidence type="ECO:0000256" key="12">
    <source>
        <dbReference type="SAM" id="MobiDB-lite"/>
    </source>
</evidence>
<comment type="function">
    <text evidence="10">In the mitochondria, together with PHB, forms large ring complexes (prohibitin complexes) in the inner mitochondrial membrane (IMM) and functions as a chaperone protein that stabilizes mitochondrial respiratory enzymes and maintains mitochondrial integrity in the IMM, which is required for mitochondrial morphogenesis, neuronal survival, and normal lifespan. The prohibitin complex, with DNAJC19, regulates cardiolipin remodeling and the protein turnover of OMA1 in a cardiolipin-binding manner. Also regulates cytochrome-c oxidase assembly (COX) and mitochondrial respiration. Binding to sphingoid 1-phosphate (SPP) modulates its regulator activity. Has a key role of mitophagy receptor involved in targeting mitochondria for autophagic degradation. Involved in mitochondrial-mediated antiviral innate immunity, activates RIG-I-mediated signal transduction and production of IFNB1 and pro-inflammatory cytokine IL6.</text>
</comment>
<evidence type="ECO:0000256" key="9">
    <source>
        <dbReference type="ARBA" id="ARBA00046900"/>
    </source>
</evidence>
<dbReference type="PANTHER" id="PTHR23222">
    <property type="entry name" value="PROHIBITIN"/>
    <property type="match status" value="1"/>
</dbReference>